<proteinExistence type="predicted"/>
<evidence type="ECO:0000313" key="1">
    <source>
        <dbReference type="EMBL" id="MUO42855.1"/>
    </source>
</evidence>
<gene>
    <name evidence="1" type="ORF">BBL17_013780</name>
</gene>
<name>A0ABW9TFU2_AGRVI</name>
<keyword evidence="2" id="KW-1185">Reference proteome</keyword>
<accession>A0ABW9TFU2</accession>
<evidence type="ECO:0000313" key="2">
    <source>
        <dbReference type="Proteomes" id="UP000179454"/>
    </source>
</evidence>
<protein>
    <submittedName>
        <fullName evidence="1">Uncharacterized protein</fullName>
    </submittedName>
</protein>
<sequence>MRLVTRRRKSWAGKKWQVSQLGNYFINTEGFNLTVFERGEGFGISVARRGTDKRQIGRQNYPTRDGAKAAALNALLWAKSHL</sequence>
<comment type="caution">
    <text evidence="1">The sequence shown here is derived from an EMBL/GenBank/DDBJ whole genome shotgun (WGS) entry which is preliminary data.</text>
</comment>
<dbReference type="Proteomes" id="UP000179454">
    <property type="component" value="Unassembled WGS sequence"/>
</dbReference>
<dbReference type="EMBL" id="MBFE02000009">
    <property type="protein sequence ID" value="MUO42855.1"/>
    <property type="molecule type" value="Genomic_DNA"/>
</dbReference>
<organism evidence="1 2">
    <name type="scientific">Agrobacterium vitis</name>
    <name type="common">Rhizobium vitis</name>
    <dbReference type="NCBI Taxonomy" id="373"/>
    <lineage>
        <taxon>Bacteria</taxon>
        <taxon>Pseudomonadati</taxon>
        <taxon>Pseudomonadota</taxon>
        <taxon>Alphaproteobacteria</taxon>
        <taxon>Hyphomicrobiales</taxon>
        <taxon>Rhizobiaceae</taxon>
        <taxon>Rhizobium/Agrobacterium group</taxon>
        <taxon>Agrobacterium</taxon>
    </lineage>
</organism>
<reference evidence="1" key="1">
    <citation type="submission" date="2019-11" db="EMBL/GenBank/DDBJ databases">
        <title>Whole-genome sequencing of Allorhizobium vitis.</title>
        <authorList>
            <person name="Gan H.M."/>
            <person name="Savka M.A."/>
        </authorList>
    </citation>
    <scope>NUCLEOTIDE SEQUENCE [LARGE SCALE GENOMIC DNA]</scope>
    <source>
        <strain evidence="1">T1/7</strain>
    </source>
</reference>